<dbReference type="Pfam" id="PF22548">
    <property type="entry name" value="AEP-TOTE"/>
    <property type="match status" value="1"/>
</dbReference>
<dbReference type="EMBL" id="CP155571">
    <property type="protein sequence ID" value="XFO74934.1"/>
    <property type="molecule type" value="Genomic_DNA"/>
</dbReference>
<dbReference type="Proteomes" id="UP000216052">
    <property type="component" value="Chromosome"/>
</dbReference>
<keyword evidence="1" id="KW-0175">Coiled coil</keyword>
<evidence type="ECO:0000313" key="4">
    <source>
        <dbReference type="Proteomes" id="UP000216052"/>
    </source>
</evidence>
<evidence type="ECO:0000313" key="3">
    <source>
        <dbReference type="EMBL" id="XFO74934.1"/>
    </source>
</evidence>
<feature type="coiled-coil region" evidence="1">
    <location>
        <begin position="12"/>
        <end position="39"/>
    </location>
</feature>
<reference evidence="3" key="1">
    <citation type="submission" date="2024-05" db="EMBL/GenBank/DDBJ databases">
        <title>Isolation and characterization of Sporomusa carbonis sp. nov., a carboxydotrophic hydrogenogen in the genus of Sporomusa isolated from a charcoal burning pile.</title>
        <authorList>
            <person name="Boeer T."/>
            <person name="Rosenbaum F."/>
            <person name="Eysell L."/>
            <person name="Mueller V."/>
            <person name="Daniel R."/>
            <person name="Poehlein A."/>
        </authorList>
    </citation>
    <scope>NUCLEOTIDE SEQUENCE [LARGE SCALE GENOMIC DNA]</scope>
    <source>
        <strain evidence="3">DSM 3132</strain>
    </source>
</reference>
<protein>
    <recommendedName>
        <fullName evidence="2">TOTE conflict system primase domain-containing protein</fullName>
    </recommendedName>
</protein>
<evidence type="ECO:0000259" key="2">
    <source>
        <dbReference type="Pfam" id="PF22548"/>
    </source>
</evidence>
<proteinExistence type="predicted"/>
<sequence length="148" mass="17301">MNNMSKYAHMNFEELLEKYQTLLAENKNLKKELKNLKERFGISDIQTVPEQNTDVLSSDSSYLVEESLPPNRSCENEDRVSLSSINNFSDPQAKIELFMALFKGRDDVFAKRWENKKERYLRVFAGLLKRMESRIVQKTSGKLRTLSE</sequence>
<feature type="domain" description="TOTE conflict system primase" evidence="2">
    <location>
        <begin position="94"/>
        <end position="125"/>
    </location>
</feature>
<accession>A0ABZ3J940</accession>
<gene>
    <name evidence="3" type="ORF">SPACI_050450</name>
</gene>
<organism evidence="3 4">
    <name type="scientific">Sporomusa acidovorans (strain ATCC 49682 / DSM 3132 / Mol)</name>
    <dbReference type="NCBI Taxonomy" id="1123286"/>
    <lineage>
        <taxon>Bacteria</taxon>
        <taxon>Bacillati</taxon>
        <taxon>Bacillota</taxon>
        <taxon>Negativicutes</taxon>
        <taxon>Selenomonadales</taxon>
        <taxon>Sporomusaceae</taxon>
        <taxon>Sporomusa</taxon>
    </lineage>
</organism>
<name>A0ABZ3J940_SPOA4</name>
<evidence type="ECO:0000256" key="1">
    <source>
        <dbReference type="SAM" id="Coils"/>
    </source>
</evidence>
<dbReference type="InterPro" id="IPR054347">
    <property type="entry name" value="TOTE_primase"/>
</dbReference>
<keyword evidence="4" id="KW-1185">Reference proteome</keyword>